<gene>
    <name evidence="1" type="ORF">S01H4_38096</name>
</gene>
<protein>
    <submittedName>
        <fullName evidence="1">Uncharacterized protein</fullName>
    </submittedName>
</protein>
<accession>X1DHB6</accession>
<dbReference type="EMBL" id="BART01020512">
    <property type="protein sequence ID" value="GAH04419.1"/>
    <property type="molecule type" value="Genomic_DNA"/>
</dbReference>
<name>X1DHB6_9ZZZZ</name>
<comment type="caution">
    <text evidence="1">The sequence shown here is derived from an EMBL/GenBank/DDBJ whole genome shotgun (WGS) entry which is preliminary data.</text>
</comment>
<dbReference type="AlphaFoldDB" id="X1DHB6"/>
<evidence type="ECO:0000313" key="1">
    <source>
        <dbReference type="EMBL" id="GAH04419.1"/>
    </source>
</evidence>
<proteinExistence type="predicted"/>
<sequence>MEMVPLVGFGTLARALVETVPMAVVLAVLRSAVVLQTAIPEMYPVVVVVEHGHRKITAPKLVVQVLPGKS</sequence>
<organism evidence="1">
    <name type="scientific">marine sediment metagenome</name>
    <dbReference type="NCBI Taxonomy" id="412755"/>
    <lineage>
        <taxon>unclassified sequences</taxon>
        <taxon>metagenomes</taxon>
        <taxon>ecological metagenomes</taxon>
    </lineage>
</organism>
<reference evidence="1" key="1">
    <citation type="journal article" date="2014" name="Front. Microbiol.">
        <title>High frequency of phylogenetically diverse reductive dehalogenase-homologous genes in deep subseafloor sedimentary metagenomes.</title>
        <authorList>
            <person name="Kawai M."/>
            <person name="Futagami T."/>
            <person name="Toyoda A."/>
            <person name="Takaki Y."/>
            <person name="Nishi S."/>
            <person name="Hori S."/>
            <person name="Arai W."/>
            <person name="Tsubouchi T."/>
            <person name="Morono Y."/>
            <person name="Uchiyama I."/>
            <person name="Ito T."/>
            <person name="Fujiyama A."/>
            <person name="Inagaki F."/>
            <person name="Takami H."/>
        </authorList>
    </citation>
    <scope>NUCLEOTIDE SEQUENCE</scope>
    <source>
        <strain evidence="1">Expedition CK06-06</strain>
    </source>
</reference>